<dbReference type="Pfam" id="PF02283">
    <property type="entry name" value="CobU"/>
    <property type="match status" value="1"/>
</dbReference>
<keyword evidence="20" id="KW-0548">Nucleotidyltransferase</keyword>
<evidence type="ECO:0000256" key="9">
    <source>
        <dbReference type="ARBA" id="ARBA00012523"/>
    </source>
</evidence>
<dbReference type="EC" id="2.7.1.156" evidence="8"/>
<dbReference type="InterPro" id="IPR003203">
    <property type="entry name" value="CobU/CobP"/>
</dbReference>
<evidence type="ECO:0000256" key="16">
    <source>
        <dbReference type="ARBA" id="ARBA00029570"/>
    </source>
</evidence>
<evidence type="ECO:0000313" key="21">
    <source>
        <dbReference type="Proteomes" id="UP000280935"/>
    </source>
</evidence>
<evidence type="ECO:0000256" key="12">
    <source>
        <dbReference type="ARBA" id="ARBA00022741"/>
    </source>
</evidence>
<evidence type="ECO:0000256" key="4">
    <source>
        <dbReference type="ARBA" id="ARBA00003889"/>
    </source>
</evidence>
<evidence type="ECO:0000256" key="5">
    <source>
        <dbReference type="ARBA" id="ARBA00004692"/>
    </source>
</evidence>
<feature type="binding site" evidence="19">
    <location>
        <begin position="33"/>
        <end position="35"/>
    </location>
    <ligand>
        <name>GTP</name>
        <dbReference type="ChEBI" id="CHEBI:37565"/>
    </ligand>
</feature>
<evidence type="ECO:0000256" key="7">
    <source>
        <dbReference type="ARBA" id="ARBA00007490"/>
    </source>
</evidence>
<organism evidence="20 21">
    <name type="scientific">Arachnia propionica</name>
    <dbReference type="NCBI Taxonomy" id="1750"/>
    <lineage>
        <taxon>Bacteria</taxon>
        <taxon>Bacillati</taxon>
        <taxon>Actinomycetota</taxon>
        <taxon>Actinomycetes</taxon>
        <taxon>Propionibacteriales</taxon>
        <taxon>Propionibacteriaceae</taxon>
        <taxon>Arachnia</taxon>
    </lineage>
</organism>
<name>A0A3P1X433_9ACTN</name>
<evidence type="ECO:0000256" key="14">
    <source>
        <dbReference type="ARBA" id="ARBA00022840"/>
    </source>
</evidence>
<evidence type="ECO:0000256" key="2">
    <source>
        <dbReference type="ARBA" id="ARBA00000711"/>
    </source>
</evidence>
<feature type="active site" description="GMP-histidine intermediate" evidence="18">
    <location>
        <position position="51"/>
    </location>
</feature>
<keyword evidence="15 19" id="KW-0342">GTP-binding</keyword>
<proteinExistence type="inferred from homology"/>
<dbReference type="RefSeq" id="WP_125226564.1">
    <property type="nucleotide sequence ID" value="NZ_RQYT01000001.1"/>
</dbReference>
<keyword evidence="13 20" id="KW-0418">Kinase</keyword>
<dbReference type="GO" id="GO:0009236">
    <property type="term" value="P:cobalamin biosynthetic process"/>
    <property type="evidence" value="ECO:0007669"/>
    <property type="project" value="UniProtKB-UniPathway"/>
</dbReference>
<dbReference type="InterPro" id="IPR027417">
    <property type="entry name" value="P-loop_NTPase"/>
</dbReference>
<feature type="binding site" evidence="19">
    <location>
        <begin position="52"/>
        <end position="55"/>
    </location>
    <ligand>
        <name>GTP</name>
        <dbReference type="ChEBI" id="CHEBI:37565"/>
    </ligand>
</feature>
<accession>A0A3P1X433</accession>
<dbReference type="EMBL" id="RQYT01000001">
    <property type="protein sequence ID" value="RRD51463.1"/>
    <property type="molecule type" value="Genomic_DNA"/>
</dbReference>
<comment type="pathway">
    <text evidence="6">Cofactor biosynthesis; adenosylcobalamin biosynthesis; adenosylcobalamin from cob(II)yrinate a,c-diamide: step 5/7.</text>
</comment>
<comment type="similarity">
    <text evidence="7">Belongs to the CobU/CobP family.</text>
</comment>
<dbReference type="Proteomes" id="UP000280935">
    <property type="component" value="Unassembled WGS sequence"/>
</dbReference>
<evidence type="ECO:0000256" key="18">
    <source>
        <dbReference type="PIRSR" id="PIRSR006135-1"/>
    </source>
</evidence>
<dbReference type="GO" id="GO:0005525">
    <property type="term" value="F:GTP binding"/>
    <property type="evidence" value="ECO:0007669"/>
    <property type="project" value="UniProtKB-KW"/>
</dbReference>
<sequence>MRDVGLVLGGTRSGKSTFAEGRLADEERVVYVATSQQRPDDPEWVERIALHRARRPAHWATVETLDLATELLRDDPAPLLIDCLGVWLTRLLDDGCWDRDEAAMARLEERIGAFLDALERTTRRVLLVSNEVGMAVVPATSSGRLFADQLGRLNMRVASLADHVWLCVAGIPVTVKGT</sequence>
<evidence type="ECO:0000256" key="13">
    <source>
        <dbReference type="ARBA" id="ARBA00022777"/>
    </source>
</evidence>
<keyword evidence="10" id="KW-0169">Cobalamin biosynthesis</keyword>
<keyword evidence="14" id="KW-0067">ATP-binding</keyword>
<comment type="function">
    <text evidence="4">Catalyzes ATP-dependent phosphorylation of adenosylcobinamide and addition of GMP to adenosylcobinamide phosphate.</text>
</comment>
<dbReference type="PANTHER" id="PTHR34848:SF1">
    <property type="entry name" value="BIFUNCTIONAL ADENOSYLCOBALAMIN BIOSYNTHESIS PROTEIN COBU"/>
    <property type="match status" value="1"/>
</dbReference>
<dbReference type="CDD" id="cd00544">
    <property type="entry name" value="CobU"/>
    <property type="match status" value="1"/>
</dbReference>
<evidence type="ECO:0000256" key="6">
    <source>
        <dbReference type="ARBA" id="ARBA00005159"/>
    </source>
</evidence>
<feature type="binding site" evidence="19">
    <location>
        <position position="63"/>
    </location>
    <ligand>
        <name>GTP</name>
        <dbReference type="ChEBI" id="CHEBI:37565"/>
    </ligand>
</feature>
<evidence type="ECO:0000256" key="11">
    <source>
        <dbReference type="ARBA" id="ARBA00022679"/>
    </source>
</evidence>
<feature type="binding site" evidence="19">
    <location>
        <begin position="9"/>
        <end position="16"/>
    </location>
    <ligand>
        <name>GTP</name>
        <dbReference type="ChEBI" id="CHEBI:37565"/>
    </ligand>
</feature>
<dbReference type="AlphaFoldDB" id="A0A3P1X433"/>
<evidence type="ECO:0000256" key="19">
    <source>
        <dbReference type="PIRSR" id="PIRSR006135-2"/>
    </source>
</evidence>
<evidence type="ECO:0000256" key="10">
    <source>
        <dbReference type="ARBA" id="ARBA00022573"/>
    </source>
</evidence>
<feature type="binding site" evidence="19">
    <location>
        <position position="82"/>
    </location>
    <ligand>
        <name>GTP</name>
        <dbReference type="ChEBI" id="CHEBI:37565"/>
    </ligand>
</feature>
<comment type="catalytic activity">
    <reaction evidence="3">
        <text>adenosylcob(III)inamide + GTP = adenosylcob(III)inamide phosphate + GDP + H(+)</text>
        <dbReference type="Rhea" id="RHEA:15765"/>
        <dbReference type="ChEBI" id="CHEBI:2480"/>
        <dbReference type="ChEBI" id="CHEBI:15378"/>
        <dbReference type="ChEBI" id="CHEBI:37565"/>
        <dbReference type="ChEBI" id="CHEBI:58189"/>
        <dbReference type="ChEBI" id="CHEBI:58502"/>
        <dbReference type="EC" id="2.7.1.156"/>
    </reaction>
</comment>
<gene>
    <name evidence="20" type="ORF">EII35_00835</name>
</gene>
<dbReference type="OrthoDB" id="9788370at2"/>
<reference evidence="20 21" key="1">
    <citation type="submission" date="2018-11" db="EMBL/GenBank/DDBJ databases">
        <title>Genomes From Bacteria Associated with the Canine Oral Cavity: a Test Case for Automated Genome-Based Taxonomic Assignment.</title>
        <authorList>
            <person name="Coil D.A."/>
            <person name="Jospin G."/>
            <person name="Darling A.E."/>
            <person name="Wallis C."/>
            <person name="Davis I.J."/>
            <person name="Harris S."/>
            <person name="Eisen J.A."/>
            <person name="Holcombe L.J."/>
            <person name="O'Flynn C."/>
        </authorList>
    </citation>
    <scope>NUCLEOTIDE SEQUENCE [LARGE SCALE GENOMIC DNA]</scope>
    <source>
        <strain evidence="20 21">OH2822_COT-296</strain>
    </source>
</reference>
<comment type="catalytic activity">
    <reaction evidence="2">
        <text>adenosylcob(III)inamide phosphate + GTP + H(+) = adenosylcob(III)inamide-GDP + diphosphate</text>
        <dbReference type="Rhea" id="RHEA:22712"/>
        <dbReference type="ChEBI" id="CHEBI:15378"/>
        <dbReference type="ChEBI" id="CHEBI:33019"/>
        <dbReference type="ChEBI" id="CHEBI:37565"/>
        <dbReference type="ChEBI" id="CHEBI:58502"/>
        <dbReference type="ChEBI" id="CHEBI:60487"/>
        <dbReference type="EC" id="2.7.7.62"/>
    </reaction>
</comment>
<dbReference type="GO" id="GO:0043752">
    <property type="term" value="F:adenosylcobinamide kinase activity"/>
    <property type="evidence" value="ECO:0007669"/>
    <property type="project" value="UniProtKB-EC"/>
</dbReference>
<dbReference type="EC" id="2.7.7.62" evidence="9"/>
<evidence type="ECO:0000256" key="1">
    <source>
        <dbReference type="ARBA" id="ARBA00000312"/>
    </source>
</evidence>
<comment type="pathway">
    <text evidence="5">Cofactor biosynthesis; adenosylcobalamin biosynthesis; adenosylcobalamin from cob(II)yrinate a,c-diamide: step 6/7.</text>
</comment>
<comment type="caution">
    <text evidence="20">The sequence shown here is derived from an EMBL/GenBank/DDBJ whole genome shotgun (WGS) entry which is preliminary data.</text>
</comment>
<comment type="catalytic activity">
    <reaction evidence="1">
        <text>adenosylcob(III)inamide + ATP = adenosylcob(III)inamide phosphate + ADP + H(+)</text>
        <dbReference type="Rhea" id="RHEA:15769"/>
        <dbReference type="ChEBI" id="CHEBI:2480"/>
        <dbReference type="ChEBI" id="CHEBI:15378"/>
        <dbReference type="ChEBI" id="CHEBI:30616"/>
        <dbReference type="ChEBI" id="CHEBI:58502"/>
        <dbReference type="ChEBI" id="CHEBI:456216"/>
        <dbReference type="EC" id="2.7.1.156"/>
    </reaction>
</comment>
<dbReference type="NCBIfam" id="NF004469">
    <property type="entry name" value="PRK05800.1"/>
    <property type="match status" value="1"/>
</dbReference>
<evidence type="ECO:0000256" key="8">
    <source>
        <dbReference type="ARBA" id="ARBA00012016"/>
    </source>
</evidence>
<dbReference type="PIRSF" id="PIRSF006135">
    <property type="entry name" value="CobU"/>
    <property type="match status" value="1"/>
</dbReference>
<dbReference type="PANTHER" id="PTHR34848">
    <property type="match status" value="1"/>
</dbReference>
<evidence type="ECO:0000313" key="20">
    <source>
        <dbReference type="EMBL" id="RRD51463.1"/>
    </source>
</evidence>
<dbReference type="UniPathway" id="UPA00148">
    <property type="reaction ID" value="UER00236"/>
</dbReference>
<protein>
    <recommendedName>
        <fullName evidence="16">Adenosylcobinamide kinase</fullName>
        <ecNumber evidence="8">2.7.1.156</ecNumber>
        <ecNumber evidence="9">2.7.7.62</ecNumber>
    </recommendedName>
    <alternativeName>
        <fullName evidence="17">Adenosylcobinamide-phosphate guanylyltransferase</fullName>
    </alternativeName>
</protein>
<dbReference type="GO" id="GO:0005524">
    <property type="term" value="F:ATP binding"/>
    <property type="evidence" value="ECO:0007669"/>
    <property type="project" value="UniProtKB-KW"/>
</dbReference>
<dbReference type="GO" id="GO:0008820">
    <property type="term" value="F:cobinamide phosphate guanylyltransferase activity"/>
    <property type="evidence" value="ECO:0007669"/>
    <property type="project" value="UniProtKB-EC"/>
</dbReference>
<evidence type="ECO:0000256" key="3">
    <source>
        <dbReference type="ARBA" id="ARBA00001522"/>
    </source>
</evidence>
<keyword evidence="12 19" id="KW-0547">Nucleotide-binding</keyword>
<dbReference type="SUPFAM" id="SSF52540">
    <property type="entry name" value="P-loop containing nucleoside triphosphate hydrolases"/>
    <property type="match status" value="1"/>
</dbReference>
<evidence type="ECO:0000256" key="17">
    <source>
        <dbReference type="ARBA" id="ARBA00030571"/>
    </source>
</evidence>
<keyword evidence="11 20" id="KW-0808">Transferase</keyword>
<evidence type="ECO:0000256" key="15">
    <source>
        <dbReference type="ARBA" id="ARBA00023134"/>
    </source>
</evidence>
<dbReference type="Gene3D" id="3.40.50.300">
    <property type="entry name" value="P-loop containing nucleotide triphosphate hydrolases"/>
    <property type="match status" value="1"/>
</dbReference>